<organism evidence="2 3">
    <name type="scientific">candidate division Kazan bacterium</name>
    <dbReference type="NCBI Taxonomy" id="2202143"/>
    <lineage>
        <taxon>Bacteria</taxon>
        <taxon>Bacteria division Kazan-3B-28</taxon>
    </lineage>
</organism>
<sequence length="160" mass="18262">MAEENKFGDVLYSWKAKEFSSNRRSAGWYVVAGIIFLAAVVYTIYIHQWIGLGVVVMIGVLIYLSQSMAPRVFDHKITDRGIAVGKKFYEYSNLRSFWIVLDKDNPTLNLMLNKKLSLLLTLQLGTADVERIRKILGDFLPEDANRGEDIADKITKFLKL</sequence>
<evidence type="ECO:0000313" key="2">
    <source>
        <dbReference type="EMBL" id="RLC37276.1"/>
    </source>
</evidence>
<dbReference type="AlphaFoldDB" id="A0A420ZCS8"/>
<reference evidence="2 3" key="1">
    <citation type="submission" date="2018-06" db="EMBL/GenBank/DDBJ databases">
        <title>Extensive metabolic versatility and redundancy in microbially diverse, dynamic hydrothermal sediments.</title>
        <authorList>
            <person name="Dombrowski N."/>
            <person name="Teske A."/>
            <person name="Baker B.J."/>
        </authorList>
    </citation>
    <scope>NUCLEOTIDE SEQUENCE [LARGE SCALE GENOMIC DNA]</scope>
    <source>
        <strain evidence="2">B79_G16</strain>
    </source>
</reference>
<protein>
    <recommendedName>
        <fullName evidence="4">DUF5673 domain-containing protein</fullName>
    </recommendedName>
</protein>
<evidence type="ECO:0008006" key="4">
    <source>
        <dbReference type="Google" id="ProtNLM"/>
    </source>
</evidence>
<dbReference type="EMBL" id="QMNG01000007">
    <property type="protein sequence ID" value="RLC37276.1"/>
    <property type="molecule type" value="Genomic_DNA"/>
</dbReference>
<name>A0A420ZCS8_UNCK3</name>
<keyword evidence="1" id="KW-1133">Transmembrane helix</keyword>
<proteinExistence type="predicted"/>
<keyword evidence="1" id="KW-0812">Transmembrane</keyword>
<gene>
    <name evidence="2" type="ORF">DRH29_02545</name>
</gene>
<feature type="transmembrane region" description="Helical" evidence="1">
    <location>
        <begin position="49"/>
        <end position="66"/>
    </location>
</feature>
<comment type="caution">
    <text evidence="2">The sequence shown here is derived from an EMBL/GenBank/DDBJ whole genome shotgun (WGS) entry which is preliminary data.</text>
</comment>
<accession>A0A420ZCS8</accession>
<evidence type="ECO:0000256" key="1">
    <source>
        <dbReference type="SAM" id="Phobius"/>
    </source>
</evidence>
<keyword evidence="1" id="KW-0472">Membrane</keyword>
<dbReference type="Proteomes" id="UP000281261">
    <property type="component" value="Unassembled WGS sequence"/>
</dbReference>
<feature type="transmembrane region" description="Helical" evidence="1">
    <location>
        <begin position="26"/>
        <end position="43"/>
    </location>
</feature>
<evidence type="ECO:0000313" key="3">
    <source>
        <dbReference type="Proteomes" id="UP000281261"/>
    </source>
</evidence>